<accession>A0A6I4TGN9</accession>
<dbReference type="OrthoDB" id="9807854at2"/>
<evidence type="ECO:0000313" key="4">
    <source>
        <dbReference type="Proteomes" id="UP000439522"/>
    </source>
</evidence>
<reference evidence="3 4" key="1">
    <citation type="submission" date="2019-12" db="EMBL/GenBank/DDBJ databases">
        <title>Genomic-based taxomic classification of the family Erythrobacteraceae.</title>
        <authorList>
            <person name="Xu L."/>
        </authorList>
    </citation>
    <scope>NUCLEOTIDE SEQUENCE [LARGE SCALE GENOMIC DNA]</scope>
    <source>
        <strain evidence="3 4">100921-2</strain>
    </source>
</reference>
<dbReference type="Pfam" id="PF07396">
    <property type="entry name" value="Porin_O_P"/>
    <property type="match status" value="1"/>
</dbReference>
<proteinExistence type="predicted"/>
<organism evidence="3 4">
    <name type="scientific">Tsuneonella aeria</name>
    <dbReference type="NCBI Taxonomy" id="1837929"/>
    <lineage>
        <taxon>Bacteria</taxon>
        <taxon>Pseudomonadati</taxon>
        <taxon>Pseudomonadota</taxon>
        <taxon>Alphaproteobacteria</taxon>
        <taxon>Sphingomonadales</taxon>
        <taxon>Erythrobacteraceae</taxon>
        <taxon>Tsuneonella</taxon>
    </lineage>
</organism>
<dbReference type="Gene3D" id="2.40.160.10">
    <property type="entry name" value="Porin"/>
    <property type="match status" value="1"/>
</dbReference>
<dbReference type="EMBL" id="WTZA01000002">
    <property type="protein sequence ID" value="MXO75688.1"/>
    <property type="molecule type" value="Genomic_DNA"/>
</dbReference>
<dbReference type="InterPro" id="IPR010870">
    <property type="entry name" value="Porin_O/P"/>
</dbReference>
<feature type="region of interest" description="Disordered" evidence="1">
    <location>
        <begin position="59"/>
        <end position="94"/>
    </location>
</feature>
<evidence type="ECO:0000256" key="1">
    <source>
        <dbReference type="SAM" id="MobiDB-lite"/>
    </source>
</evidence>
<dbReference type="InterPro" id="IPR023614">
    <property type="entry name" value="Porin_dom_sf"/>
</dbReference>
<feature type="signal peptide" evidence="2">
    <location>
        <begin position="1"/>
        <end position="25"/>
    </location>
</feature>
<evidence type="ECO:0008006" key="5">
    <source>
        <dbReference type="Google" id="ProtNLM"/>
    </source>
</evidence>
<sequence length="454" mass="48291">MTVRHLKLSSAPLAMIAVWAAPAAAQDAAVADELARMRAQMAAMADRIDTLEAQLASAKMETQAAPPAAAGGDAKQASTAEWKGAPELTGSDGWSFKPRGRIQLDAGSVSAPDGFSDSGLGFGSELRRAFIGVEGEIPGGFGYRAEVDVAASAVEITDLYITYSPSDAVTLTAGNHKPFWGLEEMTSDLFVSFTERAALNTAFGYERRLGLSASYSAGPFVAQGGVFTDNVADLNDDGNNFWSLDGRLVFAPKIGDGQMHVGGSVHWRDLNDGADSVRYRVRPFIHTPDVRFADTGAISARRETGYGLEAAYIQGPFHATGEAHWQRVDRPGAIADPTFFGGYAEAGMFLTRGDTRGYRGGAFDRVKPANPVGEGGFGAVQVNLRYDFLDLIDAGVVGGKQDIYGVALVWTPTDFTRLMLNYGHVVYDRAALATASGDRSYAVDAVGVRAQVDF</sequence>
<comment type="caution">
    <text evidence="3">The sequence shown here is derived from an EMBL/GenBank/DDBJ whole genome shotgun (WGS) entry which is preliminary data.</text>
</comment>
<dbReference type="SUPFAM" id="SSF56935">
    <property type="entry name" value="Porins"/>
    <property type="match status" value="1"/>
</dbReference>
<name>A0A6I4TGN9_9SPHN</name>
<dbReference type="RefSeq" id="WP_160611584.1">
    <property type="nucleotide sequence ID" value="NZ_WTZA01000002.1"/>
</dbReference>
<feature type="compositionally biased region" description="Low complexity" evidence="1">
    <location>
        <begin position="59"/>
        <end position="80"/>
    </location>
</feature>
<evidence type="ECO:0000256" key="2">
    <source>
        <dbReference type="SAM" id="SignalP"/>
    </source>
</evidence>
<dbReference type="Proteomes" id="UP000439522">
    <property type="component" value="Unassembled WGS sequence"/>
</dbReference>
<keyword evidence="2" id="KW-0732">Signal</keyword>
<evidence type="ECO:0000313" key="3">
    <source>
        <dbReference type="EMBL" id="MXO75688.1"/>
    </source>
</evidence>
<protein>
    <recommendedName>
        <fullName evidence="5">Porin</fullName>
    </recommendedName>
</protein>
<keyword evidence="4" id="KW-1185">Reference proteome</keyword>
<gene>
    <name evidence="3" type="ORF">GRI40_10710</name>
</gene>
<feature type="chain" id="PRO_5026260920" description="Porin" evidence="2">
    <location>
        <begin position="26"/>
        <end position="454"/>
    </location>
</feature>
<dbReference type="AlphaFoldDB" id="A0A6I4TGN9"/>